<organism evidence="2 3">
    <name type="scientific">bacterium (Candidatus Ratteibacteria) CG23_combo_of_CG06-09_8_20_14_all_48_7</name>
    <dbReference type="NCBI Taxonomy" id="2014292"/>
    <lineage>
        <taxon>Bacteria</taxon>
        <taxon>Candidatus Ratteibacteria</taxon>
    </lineage>
</organism>
<sequence>LLFLTEGKRMIRILGKKKVAKRIFFGLAVVIIPSFIVWGVGTEIRGMNENLAVKVNRQGISKNVYYQQLDTFLAQYRNFLGQEPPENSPEMG</sequence>
<feature type="non-terminal residue" evidence="2">
    <location>
        <position position="92"/>
    </location>
</feature>
<keyword evidence="1" id="KW-0472">Membrane</keyword>
<reference evidence="2 3" key="1">
    <citation type="submission" date="2017-09" db="EMBL/GenBank/DDBJ databases">
        <title>Depth-based differentiation of microbial function through sediment-hosted aquifers and enrichment of novel symbionts in the deep terrestrial subsurface.</title>
        <authorList>
            <person name="Probst A.J."/>
            <person name="Ladd B."/>
            <person name="Jarett J.K."/>
            <person name="Geller-Mcgrath D.E."/>
            <person name="Sieber C.M."/>
            <person name="Emerson J.B."/>
            <person name="Anantharaman K."/>
            <person name="Thomas B.C."/>
            <person name="Malmstrom R."/>
            <person name="Stieglmeier M."/>
            <person name="Klingl A."/>
            <person name="Woyke T."/>
            <person name="Ryan C.M."/>
            <person name="Banfield J.F."/>
        </authorList>
    </citation>
    <scope>NUCLEOTIDE SEQUENCE [LARGE SCALE GENOMIC DNA]</scope>
    <source>
        <strain evidence="2">CG23_combo_of_CG06-09_8_20_14_all_48_7</strain>
    </source>
</reference>
<comment type="caution">
    <text evidence="2">The sequence shown here is derived from an EMBL/GenBank/DDBJ whole genome shotgun (WGS) entry which is preliminary data.</text>
</comment>
<feature type="transmembrane region" description="Helical" evidence="1">
    <location>
        <begin position="21"/>
        <end position="41"/>
    </location>
</feature>
<evidence type="ECO:0000313" key="3">
    <source>
        <dbReference type="Proteomes" id="UP000230392"/>
    </source>
</evidence>
<dbReference type="Proteomes" id="UP000230392">
    <property type="component" value="Unassembled WGS sequence"/>
</dbReference>
<keyword evidence="1" id="KW-0812">Transmembrane</keyword>
<dbReference type="AlphaFoldDB" id="A0A2G9Y9H2"/>
<evidence type="ECO:0000256" key="1">
    <source>
        <dbReference type="SAM" id="Phobius"/>
    </source>
</evidence>
<proteinExistence type="predicted"/>
<gene>
    <name evidence="2" type="ORF">COX46_04805</name>
</gene>
<name>A0A2G9Y9H2_9BACT</name>
<dbReference type="Pfam" id="PF13624">
    <property type="entry name" value="SurA_N_3"/>
    <property type="match status" value="1"/>
</dbReference>
<dbReference type="EMBL" id="PCRF01000235">
    <property type="protein sequence ID" value="PIP15886.1"/>
    <property type="molecule type" value="Genomic_DNA"/>
</dbReference>
<feature type="non-terminal residue" evidence="2">
    <location>
        <position position="1"/>
    </location>
</feature>
<evidence type="ECO:0000313" key="2">
    <source>
        <dbReference type="EMBL" id="PIP15886.1"/>
    </source>
</evidence>
<protein>
    <submittedName>
        <fullName evidence="2">Uncharacterized protein</fullName>
    </submittedName>
</protein>
<keyword evidence="1" id="KW-1133">Transmembrane helix</keyword>
<accession>A0A2G9Y9H2</accession>